<protein>
    <submittedName>
        <fullName evidence="2">N-acetyltransferase</fullName>
    </submittedName>
</protein>
<gene>
    <name evidence="2" type="ORF">MCOL2_16377</name>
</gene>
<feature type="domain" description="N-acetyltransferase" evidence="1">
    <location>
        <begin position="3"/>
        <end position="156"/>
    </location>
</feature>
<organism evidence="2 3">
    <name type="scientific">Listeria fleischmannii FSL S10-1203</name>
    <dbReference type="NCBI Taxonomy" id="1265822"/>
    <lineage>
        <taxon>Bacteria</taxon>
        <taxon>Bacillati</taxon>
        <taxon>Bacillota</taxon>
        <taxon>Bacilli</taxon>
        <taxon>Bacillales</taxon>
        <taxon>Listeriaceae</taxon>
        <taxon>Listeria</taxon>
    </lineage>
</organism>
<dbReference type="Pfam" id="PF13673">
    <property type="entry name" value="Acetyltransf_10"/>
    <property type="match status" value="1"/>
</dbReference>
<comment type="caution">
    <text evidence="2">The sequence shown here is derived from an EMBL/GenBank/DDBJ whole genome shotgun (WGS) entry which is preliminary data.</text>
</comment>
<dbReference type="Gene3D" id="3.40.630.30">
    <property type="match status" value="1"/>
</dbReference>
<dbReference type="AlphaFoldDB" id="W7DT21"/>
<dbReference type="InterPro" id="IPR052564">
    <property type="entry name" value="N-acetyltrans/Recomb-assoc"/>
</dbReference>
<dbReference type="Proteomes" id="UP000019241">
    <property type="component" value="Unassembled WGS sequence"/>
</dbReference>
<keyword evidence="2" id="KW-0808">Transferase</keyword>
<reference evidence="2 3" key="1">
    <citation type="submission" date="2012-12" db="EMBL/GenBank/DDBJ databases">
        <title>Novel taxa of Listeriaceae from agricultural environments in the United States.</title>
        <authorList>
            <person name="den Bakker H.C."/>
            <person name="Allred A."/>
            <person name="Warchocki S."/>
            <person name="Wright E.M."/>
            <person name="Burrell A."/>
            <person name="Nightingale K.K."/>
            <person name="Kephart D."/>
            <person name="Wiedmann M."/>
        </authorList>
    </citation>
    <scope>NUCLEOTIDE SEQUENCE [LARGE SCALE GENOMIC DNA]</scope>
    <source>
        <strain evidence="2 3">FSL S10-1203</strain>
    </source>
</reference>
<sequence>MAIHLVRYNRKYLTAIVALFNNTIQQVNREDYSQAELNEWIQSNPNYDLWHENLESSYCILVIKAGNLVGFGNITIEGYIDLFYVSHVMIHQGVGRLLFNELEKYAVLESVASIYTDASITATPFFRKMGLDLMRKQDNQRNNENLINYRMEKKLVTR</sequence>
<dbReference type="EMBL" id="AODM01000056">
    <property type="protein sequence ID" value="EUJ48968.1"/>
    <property type="molecule type" value="Genomic_DNA"/>
</dbReference>
<proteinExistence type="predicted"/>
<evidence type="ECO:0000313" key="2">
    <source>
        <dbReference type="EMBL" id="EUJ48968.1"/>
    </source>
</evidence>
<dbReference type="PATRIC" id="fig|1265822.4.peg.3321"/>
<dbReference type="InterPro" id="IPR016181">
    <property type="entry name" value="Acyl_CoA_acyltransferase"/>
</dbReference>
<dbReference type="SUPFAM" id="SSF55729">
    <property type="entry name" value="Acyl-CoA N-acyltransferases (Nat)"/>
    <property type="match status" value="1"/>
</dbReference>
<accession>W7DT21</accession>
<dbReference type="GO" id="GO:0016747">
    <property type="term" value="F:acyltransferase activity, transferring groups other than amino-acyl groups"/>
    <property type="evidence" value="ECO:0007669"/>
    <property type="project" value="InterPro"/>
</dbReference>
<evidence type="ECO:0000259" key="1">
    <source>
        <dbReference type="PROSITE" id="PS51186"/>
    </source>
</evidence>
<dbReference type="PROSITE" id="PS51186">
    <property type="entry name" value="GNAT"/>
    <property type="match status" value="1"/>
</dbReference>
<name>W7DT21_9LIST</name>
<dbReference type="CDD" id="cd04301">
    <property type="entry name" value="NAT_SF"/>
    <property type="match status" value="1"/>
</dbReference>
<dbReference type="PANTHER" id="PTHR43451">
    <property type="entry name" value="ACETYLTRANSFERASE (GNAT) FAMILY PROTEIN"/>
    <property type="match status" value="1"/>
</dbReference>
<dbReference type="RefSeq" id="WP_036064557.1">
    <property type="nucleotide sequence ID" value="NZ_AODM01000056.1"/>
</dbReference>
<evidence type="ECO:0000313" key="3">
    <source>
        <dbReference type="Proteomes" id="UP000019241"/>
    </source>
</evidence>
<dbReference type="PANTHER" id="PTHR43451:SF1">
    <property type="entry name" value="ACETYLTRANSFERASE"/>
    <property type="match status" value="1"/>
</dbReference>
<dbReference type="InterPro" id="IPR000182">
    <property type="entry name" value="GNAT_dom"/>
</dbReference>